<organism evidence="2 3">
    <name type="scientific">Flectobacillus longus</name>
    <dbReference type="NCBI Taxonomy" id="2984207"/>
    <lineage>
        <taxon>Bacteria</taxon>
        <taxon>Pseudomonadati</taxon>
        <taxon>Bacteroidota</taxon>
        <taxon>Cytophagia</taxon>
        <taxon>Cytophagales</taxon>
        <taxon>Flectobacillaceae</taxon>
        <taxon>Flectobacillus</taxon>
    </lineage>
</organism>
<dbReference type="Proteomes" id="UP001236569">
    <property type="component" value="Unassembled WGS sequence"/>
</dbReference>
<dbReference type="EMBL" id="JASHID010000004">
    <property type="protein sequence ID" value="MDI9864230.1"/>
    <property type="molecule type" value="Genomic_DNA"/>
</dbReference>
<evidence type="ECO:0000313" key="3">
    <source>
        <dbReference type="Proteomes" id="UP001236569"/>
    </source>
</evidence>
<sequence>MKNLKLHLTLSILLISIAQSIIAQTSSYQTDSIQRKRINKWITRAQHQYPSDLNCQTVSVFTNLFWGDRRVSKAVSNGMSSIYKRTFMRSVHSFQGTFSFLISFDEKSEMKNIAFSENVPSEFTLIVQNNFTQTIEDISHLEHLKGAFKNKKILLMLHLSWAFNNNPNIMGYDDDGTKSLKFKEENLTLGEILFAESNFMARQF</sequence>
<protein>
    <submittedName>
        <fullName evidence="2">Uncharacterized protein</fullName>
    </submittedName>
</protein>
<proteinExistence type="predicted"/>
<comment type="caution">
    <text evidence="2">The sequence shown here is derived from an EMBL/GenBank/DDBJ whole genome shotgun (WGS) entry which is preliminary data.</text>
</comment>
<dbReference type="RefSeq" id="WP_283369438.1">
    <property type="nucleotide sequence ID" value="NZ_JASHID010000004.1"/>
</dbReference>
<accession>A0ABT6YKV9</accession>
<evidence type="ECO:0000256" key="1">
    <source>
        <dbReference type="SAM" id="SignalP"/>
    </source>
</evidence>
<gene>
    <name evidence="2" type="ORF">QM480_07835</name>
</gene>
<feature type="signal peptide" evidence="1">
    <location>
        <begin position="1"/>
        <end position="23"/>
    </location>
</feature>
<evidence type="ECO:0000313" key="2">
    <source>
        <dbReference type="EMBL" id="MDI9864230.1"/>
    </source>
</evidence>
<keyword evidence="3" id="KW-1185">Reference proteome</keyword>
<name>A0ABT6YKV9_9BACT</name>
<feature type="chain" id="PRO_5046037863" evidence="1">
    <location>
        <begin position="24"/>
        <end position="204"/>
    </location>
</feature>
<keyword evidence="1" id="KW-0732">Signal</keyword>
<reference evidence="2 3" key="1">
    <citation type="submission" date="2023-05" db="EMBL/GenBank/DDBJ databases">
        <title>Novel species of genus Flectobacillus isolated from stream in China.</title>
        <authorList>
            <person name="Lu H."/>
        </authorList>
    </citation>
    <scope>NUCLEOTIDE SEQUENCE [LARGE SCALE GENOMIC DNA]</scope>
    <source>
        <strain evidence="2 3">DC10W</strain>
    </source>
</reference>